<dbReference type="SUPFAM" id="SSF46785">
    <property type="entry name" value="Winged helix' DNA-binding domain"/>
    <property type="match status" value="1"/>
</dbReference>
<reference evidence="3" key="1">
    <citation type="submission" date="2016-06" db="EMBL/GenBank/DDBJ databases">
        <authorList>
            <person name="Varghese N."/>
            <person name="Submissions Spin"/>
        </authorList>
    </citation>
    <scope>NUCLEOTIDE SEQUENCE [LARGE SCALE GENOMIC DNA]</scope>
    <source>
        <strain evidence="3">DSM 44815</strain>
    </source>
</reference>
<dbReference type="InterPro" id="IPR036390">
    <property type="entry name" value="WH_DNA-bd_sf"/>
</dbReference>
<protein>
    <submittedName>
        <fullName evidence="2">Helix-turn-helix domain-containing protein</fullName>
    </submittedName>
</protein>
<dbReference type="RefSeq" id="WP_091670316.1">
    <property type="nucleotide sequence ID" value="NZ_LT594323.1"/>
</dbReference>
<dbReference type="Pfam" id="PF13730">
    <property type="entry name" value="HTH_36"/>
    <property type="match status" value="1"/>
</dbReference>
<dbReference type="InterPro" id="IPR036388">
    <property type="entry name" value="WH-like_DNA-bd_sf"/>
</dbReference>
<dbReference type="PATRIC" id="fig|261654.4.peg.5506"/>
<feature type="region of interest" description="Disordered" evidence="1">
    <location>
        <begin position="140"/>
        <end position="202"/>
    </location>
</feature>
<organism evidence="2 3">
    <name type="scientific">Micromonospora auratinigra</name>
    <dbReference type="NCBI Taxonomy" id="261654"/>
    <lineage>
        <taxon>Bacteria</taxon>
        <taxon>Bacillati</taxon>
        <taxon>Actinomycetota</taxon>
        <taxon>Actinomycetes</taxon>
        <taxon>Micromonosporales</taxon>
        <taxon>Micromonosporaceae</taxon>
        <taxon>Micromonospora</taxon>
    </lineage>
</organism>
<dbReference type="EMBL" id="LT594323">
    <property type="protein sequence ID" value="SBT51970.1"/>
    <property type="molecule type" value="Genomic_DNA"/>
</dbReference>
<evidence type="ECO:0000313" key="2">
    <source>
        <dbReference type="EMBL" id="SBT51970.1"/>
    </source>
</evidence>
<evidence type="ECO:0000256" key="1">
    <source>
        <dbReference type="SAM" id="MobiDB-lite"/>
    </source>
</evidence>
<feature type="region of interest" description="Disordered" evidence="1">
    <location>
        <begin position="98"/>
        <end position="126"/>
    </location>
</feature>
<gene>
    <name evidence="2" type="ORF">GA0070611_5434</name>
</gene>
<dbReference type="OrthoDB" id="3384368at2"/>
<sequence length="202" mass="21440">MSHDSTRPYVGGAAAVKAVLLASKDLRPNERLVLVAIAAHTNGNGEAWPSVATIAEYAGVSTRTVQRALAKLVQLGRLAVRQAANVATRVYRLVTGQPAVSGGDSERQGVTNGGPEGDSQGVTRSVEKIKEKNYRAGARDWRQWLKTKNPNPNPSRPPYTPVERRGAALPPANKADQCSRHRGSLASNCGPCRSERLAGGVA</sequence>
<keyword evidence="3" id="KW-1185">Reference proteome</keyword>
<dbReference type="STRING" id="261654.GA0070611_5434"/>
<dbReference type="Proteomes" id="UP000199385">
    <property type="component" value="Chromosome I"/>
</dbReference>
<proteinExistence type="predicted"/>
<evidence type="ECO:0000313" key="3">
    <source>
        <dbReference type="Proteomes" id="UP000199385"/>
    </source>
</evidence>
<name>A0A1A9A6Z5_9ACTN</name>
<accession>A0A1A9A6Z5</accession>
<dbReference type="AlphaFoldDB" id="A0A1A9A6Z5"/>
<feature type="compositionally biased region" description="Pro residues" evidence="1">
    <location>
        <begin position="151"/>
        <end position="160"/>
    </location>
</feature>
<dbReference type="Gene3D" id="1.10.10.10">
    <property type="entry name" value="Winged helix-like DNA-binding domain superfamily/Winged helix DNA-binding domain"/>
    <property type="match status" value="1"/>
</dbReference>